<dbReference type="EMBL" id="SMAI01000039">
    <property type="protein sequence ID" value="TCS99324.1"/>
    <property type="molecule type" value="Genomic_DNA"/>
</dbReference>
<evidence type="ECO:0000313" key="3">
    <source>
        <dbReference type="Proteomes" id="UP000294664"/>
    </source>
</evidence>
<gene>
    <name evidence="2" type="ORF">EDC64_1391</name>
</gene>
<dbReference type="Proteomes" id="UP000294664">
    <property type="component" value="Unassembled WGS sequence"/>
</dbReference>
<reference evidence="2 3" key="1">
    <citation type="submission" date="2019-03" db="EMBL/GenBank/DDBJ databases">
        <title>Genomic Encyclopedia of Type Strains, Phase IV (KMG-IV): sequencing the most valuable type-strain genomes for metagenomic binning, comparative biology and taxonomic classification.</title>
        <authorList>
            <person name="Goeker M."/>
        </authorList>
    </citation>
    <scope>NUCLEOTIDE SEQUENCE [LARGE SCALE GENOMIC DNA]</scope>
    <source>
        <strain evidence="2 3">DSM 9035</strain>
    </source>
</reference>
<organism evidence="2 3">
    <name type="scientific">Aquabacter spiritensis</name>
    <dbReference type="NCBI Taxonomy" id="933073"/>
    <lineage>
        <taxon>Bacteria</taxon>
        <taxon>Pseudomonadati</taxon>
        <taxon>Pseudomonadota</taxon>
        <taxon>Alphaproteobacteria</taxon>
        <taxon>Hyphomicrobiales</taxon>
        <taxon>Xanthobacteraceae</taxon>
        <taxon>Aquabacter</taxon>
    </lineage>
</organism>
<dbReference type="Pfam" id="PF12760">
    <property type="entry name" value="Zn_ribbon_IS1595"/>
    <property type="match status" value="1"/>
</dbReference>
<protein>
    <submittedName>
        <fullName evidence="2">Transposase-like zinc ribbon protein</fullName>
    </submittedName>
</protein>
<dbReference type="OrthoDB" id="271821at2"/>
<evidence type="ECO:0000313" key="2">
    <source>
        <dbReference type="EMBL" id="TCS99324.1"/>
    </source>
</evidence>
<dbReference type="RefSeq" id="WP_132036249.1">
    <property type="nucleotide sequence ID" value="NZ_SMAI01000039.1"/>
</dbReference>
<dbReference type="SMART" id="SM01126">
    <property type="entry name" value="DDE_Tnp_IS1595"/>
    <property type="match status" value="1"/>
</dbReference>
<comment type="caution">
    <text evidence="2">The sequence shown here is derived from an EMBL/GenBank/DDBJ whole genome shotgun (WGS) entry which is preliminary data.</text>
</comment>
<dbReference type="AlphaFoldDB" id="A0A4R3LL98"/>
<keyword evidence="3" id="KW-1185">Reference proteome</keyword>
<sequence length="316" mass="34789">MARNKVQFQKGLSEAEFSTRYGTEDLCHAALVGWRWPNGFVCPDCGRTAHCIVQRGTRRLFQCNACRKQTSVRAGTLFASSKLPLTTWFRAMYLITQSKKGIASIELGRRLGVTQTSAWLMKHKLMQVMLERNASARLKGRIEMDDAYIGGERPGRHGRGAAGKTPFVAAVETTDDGKPHRVILRRVDGFRSKALAGLAEKALTPDAKGVSDGLACFRAVVGAGCEHTAIVTGSGRKAARTPAFAWVNTLLGNVKAALVGTYRAVRDKHVPRYLAEFEYRFNRRYDLAAMIPRLAVVAARTAPMPYTLIKLADVYA</sequence>
<accession>A0A4R3LL98</accession>
<dbReference type="Pfam" id="PF12762">
    <property type="entry name" value="DDE_Tnp_IS1595"/>
    <property type="match status" value="1"/>
</dbReference>
<dbReference type="InterPro" id="IPR024445">
    <property type="entry name" value="Tnp_ISXO2-like"/>
</dbReference>
<proteinExistence type="predicted"/>
<dbReference type="NCBIfam" id="NF033547">
    <property type="entry name" value="transpos_IS1595"/>
    <property type="match status" value="1"/>
</dbReference>
<dbReference type="InterPro" id="IPR024442">
    <property type="entry name" value="Transposase_Zn_ribbon"/>
</dbReference>
<feature type="domain" description="ISXO2-like transposase" evidence="1">
    <location>
        <begin position="137"/>
        <end position="282"/>
    </location>
</feature>
<evidence type="ECO:0000259" key="1">
    <source>
        <dbReference type="SMART" id="SM01126"/>
    </source>
</evidence>
<name>A0A4R3LL98_9HYPH</name>